<evidence type="ECO:0000259" key="7">
    <source>
        <dbReference type="Pfam" id="PF14824"/>
    </source>
</evidence>
<dbReference type="RefSeq" id="WP_160835564.1">
    <property type="nucleotide sequence ID" value="NZ_WMET01000001.1"/>
</dbReference>
<dbReference type="InterPro" id="IPR036291">
    <property type="entry name" value="NAD(P)-bd_dom_sf"/>
</dbReference>
<dbReference type="UniPathway" id="UPA00262">
    <property type="reaction ID" value="UER00222"/>
</dbReference>
<gene>
    <name evidence="8" type="ORF">GLW04_04550</name>
</gene>
<dbReference type="OrthoDB" id="9773765at2"/>
<evidence type="ECO:0000313" key="8">
    <source>
        <dbReference type="EMBL" id="MYL19148.1"/>
    </source>
</evidence>
<evidence type="ECO:0000256" key="5">
    <source>
        <dbReference type="ARBA" id="ARBA00023244"/>
    </source>
</evidence>
<comment type="pathway">
    <text evidence="1">Porphyrin-containing compound metabolism; siroheme biosynthesis; sirohydrochlorin from precorrin-2: step 1/1.</text>
</comment>
<dbReference type="Gene3D" id="3.40.50.720">
    <property type="entry name" value="NAD(P)-binding Rossmann-like Domain"/>
    <property type="match status" value="1"/>
</dbReference>
<keyword evidence="3" id="KW-0560">Oxidoreductase</keyword>
<keyword evidence="5" id="KW-0627">Porphyrin biosynthesis</keyword>
<evidence type="ECO:0000256" key="3">
    <source>
        <dbReference type="ARBA" id="ARBA00023002"/>
    </source>
</evidence>
<dbReference type="InterPro" id="IPR006367">
    <property type="entry name" value="Sirohaem_synthase_N"/>
</dbReference>
<proteinExistence type="predicted"/>
<name>A0A845DPK5_9BACI</name>
<dbReference type="Proteomes" id="UP000460949">
    <property type="component" value="Unassembled WGS sequence"/>
</dbReference>
<dbReference type="GO" id="GO:0004325">
    <property type="term" value="F:ferrochelatase activity"/>
    <property type="evidence" value="ECO:0007669"/>
    <property type="project" value="InterPro"/>
</dbReference>
<dbReference type="AlphaFoldDB" id="A0A845DPK5"/>
<dbReference type="Pfam" id="PF14824">
    <property type="entry name" value="Sirohm_synth_M"/>
    <property type="match status" value="1"/>
</dbReference>
<organism evidence="8 9">
    <name type="scientific">Halobacillus litoralis</name>
    <dbReference type="NCBI Taxonomy" id="45668"/>
    <lineage>
        <taxon>Bacteria</taxon>
        <taxon>Bacillati</taxon>
        <taxon>Bacillota</taxon>
        <taxon>Bacilli</taxon>
        <taxon>Bacillales</taxon>
        <taxon>Bacillaceae</taxon>
        <taxon>Halobacillus</taxon>
    </lineage>
</organism>
<dbReference type="InterPro" id="IPR042518">
    <property type="entry name" value="SirC_C"/>
</dbReference>
<reference evidence="8 9" key="1">
    <citation type="submission" date="2019-11" db="EMBL/GenBank/DDBJ databases">
        <title>Genome sequences of 17 halophilic strains isolated from different environments.</title>
        <authorList>
            <person name="Furrow R.E."/>
        </authorList>
    </citation>
    <scope>NUCLEOTIDE SEQUENCE [LARGE SCALE GENOMIC DNA]</scope>
    <source>
        <strain evidence="8 9">22511_23_Filter</strain>
    </source>
</reference>
<evidence type="ECO:0000256" key="6">
    <source>
        <dbReference type="ARBA" id="ARBA00047561"/>
    </source>
</evidence>
<dbReference type="PANTHER" id="PTHR35330">
    <property type="entry name" value="SIROHEME BIOSYNTHESIS PROTEIN MET8"/>
    <property type="match status" value="1"/>
</dbReference>
<dbReference type="GO" id="GO:0043115">
    <property type="term" value="F:precorrin-2 dehydrogenase activity"/>
    <property type="evidence" value="ECO:0007669"/>
    <property type="project" value="UniProtKB-EC"/>
</dbReference>
<dbReference type="InterPro" id="IPR028161">
    <property type="entry name" value="Met8-like"/>
</dbReference>
<dbReference type="Gene3D" id="1.10.8.610">
    <property type="entry name" value="SirC, precorrin-2 dehydrogenase, C-terminal helical domain-like"/>
    <property type="match status" value="1"/>
</dbReference>
<protein>
    <recommendedName>
        <fullName evidence="2">precorrin-2 dehydrogenase</fullName>
        <ecNumber evidence="2">1.3.1.76</ecNumber>
    </recommendedName>
</protein>
<dbReference type="NCBIfam" id="TIGR01470">
    <property type="entry name" value="cysG_Nterm"/>
    <property type="match status" value="1"/>
</dbReference>
<dbReference type="EC" id="1.3.1.76" evidence="2"/>
<dbReference type="InterPro" id="IPR028281">
    <property type="entry name" value="Sirohaem_synthase_central"/>
</dbReference>
<dbReference type="SUPFAM" id="SSF75615">
    <property type="entry name" value="Siroheme synthase middle domains-like"/>
    <property type="match status" value="1"/>
</dbReference>
<feature type="domain" description="Siroheme synthase central" evidence="7">
    <location>
        <begin position="115"/>
        <end position="142"/>
    </location>
</feature>
<evidence type="ECO:0000256" key="4">
    <source>
        <dbReference type="ARBA" id="ARBA00023027"/>
    </source>
</evidence>
<dbReference type="Pfam" id="PF13241">
    <property type="entry name" value="NAD_binding_7"/>
    <property type="match status" value="1"/>
</dbReference>
<dbReference type="GO" id="GO:0019354">
    <property type="term" value="P:siroheme biosynthetic process"/>
    <property type="evidence" value="ECO:0007669"/>
    <property type="project" value="UniProtKB-UniPathway"/>
</dbReference>
<comment type="caution">
    <text evidence="8">The sequence shown here is derived from an EMBL/GenBank/DDBJ whole genome shotgun (WGS) entry which is preliminary data.</text>
</comment>
<dbReference type="SUPFAM" id="SSF51735">
    <property type="entry name" value="NAD(P)-binding Rossmann-fold domains"/>
    <property type="match status" value="1"/>
</dbReference>
<keyword evidence="4" id="KW-0520">NAD</keyword>
<dbReference type="PANTHER" id="PTHR35330:SF1">
    <property type="entry name" value="SIROHEME BIOSYNTHESIS PROTEIN MET8"/>
    <property type="match status" value="1"/>
</dbReference>
<sequence length="210" mass="23941">MKPLSIDLYKKRVVIVGGGKVAEKRMKSLLPEDPEVTVISPELTENLRQLWEEGAFEWKRKPYAEGDASRAFLLITAADQLEVNEQAEAEAKEVPLINRADNGGGNVHFPAHMKRGRLSVSVTTNGASPKLTAGIKQKFEEQFPEDYGRYVDFLFTMRNVLRDAGFSPDRRRFYLEEGLKESCRSRDQQQLLLQEIHKEKGADDCERTDR</sequence>
<dbReference type="EMBL" id="WMET01000001">
    <property type="protein sequence ID" value="MYL19148.1"/>
    <property type="molecule type" value="Genomic_DNA"/>
</dbReference>
<comment type="catalytic activity">
    <reaction evidence="6">
        <text>precorrin-2 + NAD(+) = sirohydrochlorin + NADH + 2 H(+)</text>
        <dbReference type="Rhea" id="RHEA:15613"/>
        <dbReference type="ChEBI" id="CHEBI:15378"/>
        <dbReference type="ChEBI" id="CHEBI:57540"/>
        <dbReference type="ChEBI" id="CHEBI:57945"/>
        <dbReference type="ChEBI" id="CHEBI:58351"/>
        <dbReference type="ChEBI" id="CHEBI:58827"/>
        <dbReference type="EC" id="1.3.1.76"/>
    </reaction>
</comment>
<accession>A0A845DPK5</accession>
<evidence type="ECO:0000313" key="9">
    <source>
        <dbReference type="Proteomes" id="UP000460949"/>
    </source>
</evidence>
<evidence type="ECO:0000256" key="1">
    <source>
        <dbReference type="ARBA" id="ARBA00005010"/>
    </source>
</evidence>
<evidence type="ECO:0000256" key="2">
    <source>
        <dbReference type="ARBA" id="ARBA00012400"/>
    </source>
</evidence>